<evidence type="ECO:0000313" key="3">
    <source>
        <dbReference type="Proteomes" id="UP000001940"/>
    </source>
</evidence>
<evidence type="ECO:0000256" key="1">
    <source>
        <dbReference type="SAM" id="MobiDB-lite"/>
    </source>
</evidence>
<dbReference type="PaxDb" id="6239-C14E2.1"/>
<dbReference type="EMBL" id="BX284606">
    <property type="protein sequence ID" value="CCD64515.1"/>
    <property type="molecule type" value="Genomic_DNA"/>
</dbReference>
<sequence length="133" mass="15398">MPEQEEMALQPQDSEKLESTDKTEEVNHNYQETARECENSAERLNMKRKVNVILQETQMLNTCTFIFVESEYMLNENMKQGMPVIWEKSITSTEYPVEDESSDNSEDTQEILLPSVGDSPTKTCCCEFSRLLQ</sequence>
<protein>
    <submittedName>
        <fullName evidence="2">Fibrous sheath-interacting protein 1</fullName>
    </submittedName>
</protein>
<feature type="region of interest" description="Disordered" evidence="1">
    <location>
        <begin position="1"/>
        <end position="30"/>
    </location>
</feature>
<dbReference type="WormBase" id="C14E2.1">
    <property type="protein sequence ID" value="CE35396"/>
    <property type="gene ID" value="WBGene00015770"/>
</dbReference>
<dbReference type="UCSC" id="C14E2.1">
    <property type="organism name" value="c. elegans"/>
</dbReference>
<dbReference type="HOGENOM" id="CLU_1908569_0_0_1"/>
<accession>Q17987</accession>
<dbReference type="AlphaFoldDB" id="Q17987"/>
<dbReference type="PIR" id="T29713">
    <property type="entry name" value="T29713"/>
</dbReference>
<dbReference type="AGR" id="WB:WBGene00015770"/>
<dbReference type="KEGG" id="cel:CELE_C14E2.1"/>
<dbReference type="IntAct" id="Q17987">
    <property type="interactions" value="1"/>
</dbReference>
<feature type="compositionally biased region" description="Basic and acidic residues" evidence="1">
    <location>
        <begin position="13"/>
        <end position="30"/>
    </location>
</feature>
<gene>
    <name evidence="2 4" type="ORF">C14E2.1</name>
    <name evidence="2" type="ORF">CELE_C14E2.1</name>
</gene>
<dbReference type="Proteomes" id="UP000001940">
    <property type="component" value="Chromosome X"/>
</dbReference>
<keyword evidence="3" id="KW-1185">Reference proteome</keyword>
<evidence type="ECO:0000313" key="2">
    <source>
        <dbReference type="EMBL" id="CCD64515.1"/>
    </source>
</evidence>
<organism evidence="2 3">
    <name type="scientific">Caenorhabditis elegans</name>
    <dbReference type="NCBI Taxonomy" id="6239"/>
    <lineage>
        <taxon>Eukaryota</taxon>
        <taxon>Metazoa</taxon>
        <taxon>Ecdysozoa</taxon>
        <taxon>Nematoda</taxon>
        <taxon>Chromadorea</taxon>
        <taxon>Rhabditida</taxon>
        <taxon>Rhabditina</taxon>
        <taxon>Rhabditomorpha</taxon>
        <taxon>Rhabditoidea</taxon>
        <taxon>Rhabditidae</taxon>
        <taxon>Peloderinae</taxon>
        <taxon>Caenorhabditis</taxon>
    </lineage>
</organism>
<dbReference type="GeneID" id="182613"/>
<dbReference type="InParanoid" id="Q17987"/>
<proteinExistence type="predicted"/>
<reference evidence="2 3" key="1">
    <citation type="journal article" date="1998" name="Science">
        <title>Genome sequence of the nematode C. elegans: a platform for investigating biology.</title>
        <authorList>
            <consortium name="The C. elegans sequencing consortium"/>
            <person name="Sulson J.E."/>
            <person name="Waterston R."/>
        </authorList>
    </citation>
    <scope>NUCLEOTIDE SEQUENCE [LARGE SCALE GENOMIC DNA]</scope>
    <source>
        <strain evidence="2 3">Bristol N2</strain>
    </source>
</reference>
<name>Q17987_CAEEL</name>
<dbReference type="Bgee" id="WBGene00015770">
    <property type="expression patterns" value="Expressed in embryo"/>
</dbReference>
<dbReference type="CTD" id="182613"/>
<evidence type="ECO:0000313" key="4">
    <source>
        <dbReference type="WormBase" id="C14E2.1"/>
    </source>
</evidence>
<dbReference type="RefSeq" id="NP_508335.2">
    <property type="nucleotide sequence ID" value="NM_075934.2"/>
</dbReference>